<dbReference type="EMBL" id="BMIB01000003">
    <property type="protein sequence ID" value="GGH72963.1"/>
    <property type="molecule type" value="Genomic_DNA"/>
</dbReference>
<evidence type="ECO:0000259" key="1">
    <source>
        <dbReference type="Pfam" id="PF00534"/>
    </source>
</evidence>
<keyword evidence="4" id="KW-1185">Reference proteome</keyword>
<dbReference type="RefSeq" id="WP_188954390.1">
    <property type="nucleotide sequence ID" value="NZ_BMIB01000003.1"/>
</dbReference>
<proteinExistence type="predicted"/>
<gene>
    <name evidence="3" type="ORF">GCM10011379_33960</name>
</gene>
<sequence>MKLVHCLFTMESGGAQVLTVGLLNEMCIHHEVVLIIVNDWNVELLKQLHPSIKIHYLHRKEGSRSWKPFIRLNLLLMKYNADIIHCHEPNMAGIIRWRKKAKLFYTVHDMGIPVTWHNKYDCLIAISEAVYLEVVAQCITPPVIQIDNGIPVALFRRRTDYEAVTSKPVRLVQLSRLQHEKKGQDILLKSLQYIIQQYGCTNWTLDFIGAGVSESYLRQLTGQMQLQNKVRLVGEKDREWILNHLCDYHILIQPSRYEGFGLTIVEGLVAGLPVLASDIDGPKNIIDVIDAGLLFENGNITDCGNQLYKLIQLWQQGRAGAAMQASLPHIEARYAITACATRYMNAYQNAVHAAGA</sequence>
<reference evidence="3" key="1">
    <citation type="journal article" date="2014" name="Int. J. Syst. Evol. Microbiol.">
        <title>Complete genome sequence of Corynebacterium casei LMG S-19264T (=DSM 44701T), isolated from a smear-ripened cheese.</title>
        <authorList>
            <consortium name="US DOE Joint Genome Institute (JGI-PGF)"/>
            <person name="Walter F."/>
            <person name="Albersmeier A."/>
            <person name="Kalinowski J."/>
            <person name="Ruckert C."/>
        </authorList>
    </citation>
    <scope>NUCLEOTIDE SEQUENCE</scope>
    <source>
        <strain evidence="3">CGMCC 1.15290</strain>
    </source>
</reference>
<feature type="domain" description="Glycosyltransferase subfamily 4-like N-terminal" evidence="2">
    <location>
        <begin position="13"/>
        <end position="152"/>
    </location>
</feature>
<dbReference type="InterPro" id="IPR028098">
    <property type="entry name" value="Glyco_trans_4-like_N"/>
</dbReference>
<organism evidence="3 4">
    <name type="scientific">Filimonas zeae</name>
    <dbReference type="NCBI Taxonomy" id="1737353"/>
    <lineage>
        <taxon>Bacteria</taxon>
        <taxon>Pseudomonadati</taxon>
        <taxon>Bacteroidota</taxon>
        <taxon>Chitinophagia</taxon>
        <taxon>Chitinophagales</taxon>
        <taxon>Chitinophagaceae</taxon>
        <taxon>Filimonas</taxon>
    </lineage>
</organism>
<dbReference type="CDD" id="cd03801">
    <property type="entry name" value="GT4_PimA-like"/>
    <property type="match status" value="1"/>
</dbReference>
<evidence type="ECO:0000313" key="4">
    <source>
        <dbReference type="Proteomes" id="UP000627292"/>
    </source>
</evidence>
<dbReference type="PANTHER" id="PTHR12526">
    <property type="entry name" value="GLYCOSYLTRANSFERASE"/>
    <property type="match status" value="1"/>
</dbReference>
<evidence type="ECO:0000259" key="2">
    <source>
        <dbReference type="Pfam" id="PF13439"/>
    </source>
</evidence>
<dbReference type="GO" id="GO:0016757">
    <property type="term" value="F:glycosyltransferase activity"/>
    <property type="evidence" value="ECO:0007669"/>
    <property type="project" value="InterPro"/>
</dbReference>
<evidence type="ECO:0000313" key="3">
    <source>
        <dbReference type="EMBL" id="GGH72963.1"/>
    </source>
</evidence>
<dbReference type="Pfam" id="PF13439">
    <property type="entry name" value="Glyco_transf_4"/>
    <property type="match status" value="1"/>
</dbReference>
<feature type="domain" description="Glycosyl transferase family 1" evidence="1">
    <location>
        <begin position="167"/>
        <end position="313"/>
    </location>
</feature>
<protein>
    <submittedName>
        <fullName evidence="3">Glycosyl transferase</fullName>
    </submittedName>
</protein>
<dbReference type="SUPFAM" id="SSF53756">
    <property type="entry name" value="UDP-Glycosyltransferase/glycogen phosphorylase"/>
    <property type="match status" value="1"/>
</dbReference>
<comment type="caution">
    <text evidence="3">The sequence shown here is derived from an EMBL/GenBank/DDBJ whole genome shotgun (WGS) entry which is preliminary data.</text>
</comment>
<name>A0A917MX09_9BACT</name>
<dbReference type="InterPro" id="IPR001296">
    <property type="entry name" value="Glyco_trans_1"/>
</dbReference>
<dbReference type="AlphaFoldDB" id="A0A917MX09"/>
<dbReference type="Pfam" id="PF00534">
    <property type="entry name" value="Glycos_transf_1"/>
    <property type="match status" value="1"/>
</dbReference>
<keyword evidence="3" id="KW-0808">Transferase</keyword>
<accession>A0A917MX09</accession>
<reference evidence="3" key="2">
    <citation type="submission" date="2020-09" db="EMBL/GenBank/DDBJ databases">
        <authorList>
            <person name="Sun Q."/>
            <person name="Zhou Y."/>
        </authorList>
    </citation>
    <scope>NUCLEOTIDE SEQUENCE</scope>
    <source>
        <strain evidence="3">CGMCC 1.15290</strain>
    </source>
</reference>
<dbReference type="Proteomes" id="UP000627292">
    <property type="component" value="Unassembled WGS sequence"/>
</dbReference>
<dbReference type="Gene3D" id="3.40.50.2000">
    <property type="entry name" value="Glycogen Phosphorylase B"/>
    <property type="match status" value="2"/>
</dbReference>